<reference evidence="3 4" key="1">
    <citation type="submission" date="2019-04" db="EMBL/GenBank/DDBJ databases">
        <title>Comparative genomics and transcriptomics to analyze fruiting body development in filamentous ascomycetes.</title>
        <authorList>
            <consortium name="DOE Joint Genome Institute"/>
            <person name="Lutkenhaus R."/>
            <person name="Traeger S."/>
            <person name="Breuer J."/>
            <person name="Kuo A."/>
            <person name="Lipzen A."/>
            <person name="Pangilinan J."/>
            <person name="Dilworth D."/>
            <person name="Sandor L."/>
            <person name="Poggeler S."/>
            <person name="Barry K."/>
            <person name="Grigoriev I.V."/>
            <person name="Nowrousian M."/>
        </authorList>
    </citation>
    <scope>NUCLEOTIDE SEQUENCE [LARGE SCALE GENOMIC DNA]</scope>
    <source>
        <strain evidence="3 4">CBS 389.68</strain>
    </source>
</reference>
<keyword evidence="1" id="KW-0175">Coiled coil</keyword>
<keyword evidence="4" id="KW-1185">Reference proteome</keyword>
<evidence type="ECO:0000313" key="3">
    <source>
        <dbReference type="EMBL" id="TGZ77111.1"/>
    </source>
</evidence>
<dbReference type="Proteomes" id="UP000298138">
    <property type="component" value="Unassembled WGS sequence"/>
</dbReference>
<dbReference type="AlphaFoldDB" id="A0A4S2MJF7"/>
<dbReference type="InParanoid" id="A0A4S2MJF7"/>
<dbReference type="EMBL" id="ML220159">
    <property type="protein sequence ID" value="TGZ77111.1"/>
    <property type="molecule type" value="Genomic_DNA"/>
</dbReference>
<accession>A0A4S2MJF7</accession>
<protein>
    <submittedName>
        <fullName evidence="3">Uncharacterized protein</fullName>
    </submittedName>
</protein>
<evidence type="ECO:0000256" key="2">
    <source>
        <dbReference type="SAM" id="MobiDB-lite"/>
    </source>
</evidence>
<evidence type="ECO:0000256" key="1">
    <source>
        <dbReference type="SAM" id="Coils"/>
    </source>
</evidence>
<name>A0A4S2MJF7_9PEZI</name>
<sequence length="1169" mass="126201">MGSADTAVVHPRRMGRTPSRSTAGSTFFNFMARLLAWYTLYTVLFQCPTNPTPDSPTICHTSHALKTAVTSNPYYETYVGPYVDDYSPYVREANDKYIAPAWNKVYQSYQTFGQPYVEKGKNYASSEFSRILKPHVNTYQKKGQIVYNEYLSPHVTTANEIWIAVKPKLNVAEKKAENFWQHSIIPAYNRAYPYFVKAYEQGKYLILFVIREGGEKAVGWGRGVWSEVVRPQVGRLGERLGGFGSNTPSAPDTSAAVFESLAKAGAEREAASSSALSSMIASVSSRASESAASASKLGHAATDVPLKLTKKEERQEIESLLESWAHKFETSAEEVLDHLKTQISDIASKTLGDKQKTTVEKDTSSLRDATNERLDQLRKEVNSIVDSLPTEPTSEDKSVAQEKINSAIRRAGENIRDIAQAVRKAAQDFEAKLYDDVSDVTEKSLGGLESTHDFGLQDIGMKWTGMNYVYHKDWKNFHELRTDNQRTRLRIIDSAKNNEELVAAHDWIQKNWLGSATDIARRAAEDIQALRKDTKKLISNKGSSSSFEDYIPFEAVHVGQQVLQKAKAKVVGELKDDTLQDKASRIAEQAKEAVIGTSSSTPVVESFASQISEKIYGTEPSAPETFAAAISEAAESAASAASTATEQVKARVPGGVYAGFVANAEQIVFDEDILDDAKSRLAEASRAVADAVKHAAGYPTATPGYGEQAASRAAELTESALSAASSVLYGTPPAATEQMMSIATDKYSAAVAAASSILYGTPTPTYEAMMSKASDIFAQAQSSAASARDEAYRLATGEKKDKSVQESLVSAAKSNYESAVSVAEASYSSLLAGGEAAKATYESALADANRQLESAKSAASIKVYGTPQPATESLLSVANEKYSSALSSAQASYNDWASEASIKIYGTPTPAYQFVANRASSSLADTASSASLLAADASLSAESAASAASEFLFGPPPPSGITASASSLAADASSSAASAASAASASLQQRYDDLQSLFAELLHGKEPSYTESVISRFNAAVYGTPTPVWRQATNSLSSSYTEATNLAASLPPAVEAVIDDVRIKIRELIYGPEKSQTEKIIAQIRETREAAIRKAKEAVYGPEKGTVEKATSTVVETVMEVTEEMERVFENAKRRIGEAAEEAERRVREWKENVKAQAEDARARVRDEL</sequence>
<dbReference type="PANTHER" id="PTHR23242">
    <property type="entry name" value="TRANSCRIPTION FACTOR HOXA13"/>
    <property type="match status" value="1"/>
</dbReference>
<organism evidence="3 4">
    <name type="scientific">Ascodesmis nigricans</name>
    <dbReference type="NCBI Taxonomy" id="341454"/>
    <lineage>
        <taxon>Eukaryota</taxon>
        <taxon>Fungi</taxon>
        <taxon>Dikarya</taxon>
        <taxon>Ascomycota</taxon>
        <taxon>Pezizomycotina</taxon>
        <taxon>Pezizomycetes</taxon>
        <taxon>Pezizales</taxon>
        <taxon>Ascodesmidaceae</taxon>
        <taxon>Ascodesmis</taxon>
    </lineage>
</organism>
<feature type="coiled-coil region" evidence="1">
    <location>
        <begin position="1122"/>
        <end position="1160"/>
    </location>
</feature>
<dbReference type="STRING" id="341454.A0A4S2MJF7"/>
<proteinExistence type="predicted"/>
<gene>
    <name evidence="3" type="ORF">EX30DRAFT_398787</name>
</gene>
<evidence type="ECO:0000313" key="4">
    <source>
        <dbReference type="Proteomes" id="UP000298138"/>
    </source>
</evidence>
<dbReference type="OrthoDB" id="3260408at2759"/>
<dbReference type="PANTHER" id="PTHR23242:SF9">
    <property type="entry name" value="TRANSCRIPTION FACTOR HOXA13"/>
    <property type="match status" value="1"/>
</dbReference>
<feature type="region of interest" description="Disordered" evidence="2">
    <location>
        <begin position="1"/>
        <end position="21"/>
    </location>
</feature>